<evidence type="ECO:0000313" key="2">
    <source>
        <dbReference type="EMBL" id="VVA24962.1"/>
    </source>
</evidence>
<name>A0A5E4FAX5_PRUDU</name>
<keyword evidence="1" id="KW-1133">Transmembrane helix</keyword>
<dbReference type="EMBL" id="CABIKO010000089">
    <property type="protein sequence ID" value="VVA24962.1"/>
    <property type="molecule type" value="Genomic_DNA"/>
</dbReference>
<feature type="transmembrane region" description="Helical" evidence="1">
    <location>
        <begin position="71"/>
        <end position="93"/>
    </location>
</feature>
<organism evidence="2 3">
    <name type="scientific">Prunus dulcis</name>
    <name type="common">Almond</name>
    <name type="synonym">Amygdalus dulcis</name>
    <dbReference type="NCBI Taxonomy" id="3755"/>
    <lineage>
        <taxon>Eukaryota</taxon>
        <taxon>Viridiplantae</taxon>
        <taxon>Streptophyta</taxon>
        <taxon>Embryophyta</taxon>
        <taxon>Tracheophyta</taxon>
        <taxon>Spermatophyta</taxon>
        <taxon>Magnoliopsida</taxon>
        <taxon>eudicotyledons</taxon>
        <taxon>Gunneridae</taxon>
        <taxon>Pentapetalae</taxon>
        <taxon>rosids</taxon>
        <taxon>fabids</taxon>
        <taxon>Rosales</taxon>
        <taxon>Rosaceae</taxon>
        <taxon>Amygdaloideae</taxon>
        <taxon>Amygdaleae</taxon>
        <taxon>Prunus</taxon>
    </lineage>
</organism>
<dbReference type="PANTHER" id="PTHR34115:SF5">
    <property type="entry name" value="PROTEIN, PUTATIVE-RELATED"/>
    <property type="match status" value="1"/>
</dbReference>
<accession>A0A5E4FAX5</accession>
<dbReference type="Gramene" id="VVA24962">
    <property type="protein sequence ID" value="VVA24962"/>
    <property type="gene ID" value="Prudul26B026134"/>
</dbReference>
<keyword evidence="1" id="KW-0472">Membrane</keyword>
<gene>
    <name evidence="2" type="ORF">ALMOND_2B026134</name>
</gene>
<reference evidence="3" key="1">
    <citation type="journal article" date="2020" name="Plant J.">
        <title>Transposons played a major role in the diversification between the closely related almond and peach genomes: results from the almond genome sequence.</title>
        <authorList>
            <person name="Alioto T."/>
            <person name="Alexiou K.G."/>
            <person name="Bardil A."/>
            <person name="Barteri F."/>
            <person name="Castanera R."/>
            <person name="Cruz F."/>
            <person name="Dhingra A."/>
            <person name="Duval H."/>
            <person name="Fernandez I Marti A."/>
            <person name="Frias L."/>
            <person name="Galan B."/>
            <person name="Garcia J.L."/>
            <person name="Howad W."/>
            <person name="Gomez-Garrido J."/>
            <person name="Gut M."/>
            <person name="Julca I."/>
            <person name="Morata J."/>
            <person name="Puigdomenech P."/>
            <person name="Ribeca P."/>
            <person name="Rubio Cabetas M.J."/>
            <person name="Vlasova A."/>
            <person name="Wirthensohn M."/>
            <person name="Garcia-Mas J."/>
            <person name="Gabaldon T."/>
            <person name="Casacuberta J.M."/>
            <person name="Arus P."/>
        </authorList>
    </citation>
    <scope>NUCLEOTIDE SEQUENCE [LARGE SCALE GENOMIC DNA]</scope>
    <source>
        <strain evidence="3">cv. Texas</strain>
    </source>
</reference>
<keyword evidence="1" id="KW-0812">Transmembrane</keyword>
<evidence type="ECO:0000313" key="3">
    <source>
        <dbReference type="Proteomes" id="UP000327085"/>
    </source>
</evidence>
<dbReference type="InterPro" id="IPR053258">
    <property type="entry name" value="Ca-permeable_cation_channel"/>
</dbReference>
<protein>
    <submittedName>
        <fullName evidence="2">PREDICTED: PRUPE_2G142700</fullName>
    </submittedName>
</protein>
<sequence>MMNISPRNSSSAVICYINHQQLFINFAAQQQQTSNRRHGNKSILPFTISMILTLVQMRYGQEDLFETHHFLMVVVLSSVLTYCLASLLGRLLLLMRPSVSAGTASDEHDCHAFMCKWCHIIMLLFGSFSVASLLWLLIFPYYSFWPPVLYLVLIFLFSLVVGLALKLVPVVCKFLSPVCRGQNGVRRTRPLLPLSTVDLSQR</sequence>
<feature type="transmembrane region" description="Helical" evidence="1">
    <location>
        <begin position="42"/>
        <end position="59"/>
    </location>
</feature>
<feature type="transmembrane region" description="Helical" evidence="1">
    <location>
        <begin position="148"/>
        <end position="168"/>
    </location>
</feature>
<feature type="transmembrane region" description="Helical" evidence="1">
    <location>
        <begin position="120"/>
        <end position="142"/>
    </location>
</feature>
<dbReference type="AlphaFoldDB" id="A0A5E4FAX5"/>
<dbReference type="Proteomes" id="UP000327085">
    <property type="component" value="Chromosome 2"/>
</dbReference>
<evidence type="ECO:0000256" key="1">
    <source>
        <dbReference type="SAM" id="Phobius"/>
    </source>
</evidence>
<dbReference type="InParanoid" id="A0A5E4FAX5"/>
<dbReference type="PANTHER" id="PTHR34115">
    <property type="entry name" value="PROTEIN, PUTATIVE-RELATED"/>
    <property type="match status" value="1"/>
</dbReference>
<proteinExistence type="predicted"/>